<evidence type="ECO:0000256" key="10">
    <source>
        <dbReference type="ARBA" id="ARBA00022806"/>
    </source>
</evidence>
<keyword evidence="7" id="KW-0547">Nucleotide-binding</keyword>
<dbReference type="GO" id="GO:0005634">
    <property type="term" value="C:nucleus"/>
    <property type="evidence" value="ECO:0007669"/>
    <property type="project" value="TreeGrafter"/>
</dbReference>
<reference evidence="23 24" key="1">
    <citation type="submission" date="2022-05" db="EMBL/GenBank/DDBJ databases">
        <authorList>
            <consortium name="Genoscope - CEA"/>
            <person name="William W."/>
        </authorList>
    </citation>
    <scope>NUCLEOTIDE SEQUENCE [LARGE SCALE GENOMIC DNA]</scope>
</reference>
<evidence type="ECO:0000256" key="4">
    <source>
        <dbReference type="ARBA" id="ARBA00022722"/>
    </source>
</evidence>
<dbReference type="InterPro" id="IPR027417">
    <property type="entry name" value="P-loop_NTPase"/>
</dbReference>
<dbReference type="InterPro" id="IPR048512">
    <property type="entry name" value="Dicer_platform"/>
</dbReference>
<dbReference type="InterPro" id="IPR036085">
    <property type="entry name" value="PAZ_dom_sf"/>
</dbReference>
<dbReference type="SMART" id="SM00358">
    <property type="entry name" value="DSRM"/>
    <property type="match status" value="1"/>
</dbReference>
<feature type="compositionally biased region" description="Polar residues" evidence="17">
    <location>
        <begin position="940"/>
        <end position="971"/>
    </location>
</feature>
<keyword evidence="14" id="KW-0943">RNA-mediated gene silencing</keyword>
<keyword evidence="3" id="KW-0880">Kelch repeat</keyword>
<dbReference type="Pfam" id="PF00651">
    <property type="entry name" value="BTB"/>
    <property type="match status" value="1"/>
</dbReference>
<evidence type="ECO:0000256" key="14">
    <source>
        <dbReference type="ARBA" id="ARBA00023158"/>
    </source>
</evidence>
<dbReference type="GO" id="GO:0046872">
    <property type="term" value="F:metal ion binding"/>
    <property type="evidence" value="ECO:0007669"/>
    <property type="project" value="UniProtKB-KW"/>
</dbReference>
<dbReference type="SMART" id="SM00875">
    <property type="entry name" value="BACK"/>
    <property type="match status" value="1"/>
</dbReference>
<evidence type="ECO:0000256" key="5">
    <source>
        <dbReference type="ARBA" id="ARBA00022723"/>
    </source>
</evidence>
<organism evidence="23 24">
    <name type="scientific">Pocillopora meandrina</name>
    <dbReference type="NCBI Taxonomy" id="46732"/>
    <lineage>
        <taxon>Eukaryota</taxon>
        <taxon>Metazoa</taxon>
        <taxon>Cnidaria</taxon>
        <taxon>Anthozoa</taxon>
        <taxon>Hexacorallia</taxon>
        <taxon>Scleractinia</taxon>
        <taxon>Astrocoeniina</taxon>
        <taxon>Pocilloporidae</taxon>
        <taxon>Pocillopora</taxon>
    </lineage>
</organism>
<dbReference type="GO" id="GO:0004386">
    <property type="term" value="F:helicase activity"/>
    <property type="evidence" value="ECO:0007669"/>
    <property type="project" value="UniProtKB-KW"/>
</dbReference>
<dbReference type="Gene3D" id="2.170.260.10">
    <property type="entry name" value="paz domain"/>
    <property type="match status" value="1"/>
</dbReference>
<dbReference type="InterPro" id="IPR015915">
    <property type="entry name" value="Kelch-typ_b-propeller"/>
</dbReference>
<evidence type="ECO:0000256" key="9">
    <source>
        <dbReference type="ARBA" id="ARBA00022801"/>
    </source>
</evidence>
<evidence type="ECO:0000256" key="15">
    <source>
        <dbReference type="ARBA" id="ARBA00023211"/>
    </source>
</evidence>
<feature type="domain" description="Dicer dsRNA-binding fold" evidence="22">
    <location>
        <begin position="1172"/>
        <end position="1279"/>
    </location>
</feature>
<dbReference type="PROSITE" id="PS50097">
    <property type="entry name" value="BTB"/>
    <property type="match status" value="1"/>
</dbReference>
<dbReference type="SUPFAM" id="SSF117281">
    <property type="entry name" value="Kelch motif"/>
    <property type="match status" value="1"/>
</dbReference>
<dbReference type="InterPro" id="IPR011705">
    <property type="entry name" value="BACK"/>
</dbReference>
<dbReference type="SUPFAM" id="SSF52540">
    <property type="entry name" value="P-loop containing nucleoside triphosphate hydrolases"/>
    <property type="match status" value="1"/>
</dbReference>
<dbReference type="GO" id="GO:0005737">
    <property type="term" value="C:cytoplasm"/>
    <property type="evidence" value="ECO:0007669"/>
    <property type="project" value="TreeGrafter"/>
</dbReference>
<keyword evidence="9" id="KW-0378">Hydrolase</keyword>
<dbReference type="PROSITE" id="PS50821">
    <property type="entry name" value="PAZ"/>
    <property type="match status" value="1"/>
</dbReference>
<feature type="domain" description="PAZ" evidence="21">
    <location>
        <begin position="1483"/>
        <end position="1606"/>
    </location>
</feature>
<accession>A0AAU9XEM1</accession>
<dbReference type="PANTHER" id="PTHR14950">
    <property type="entry name" value="DICER-RELATED"/>
    <property type="match status" value="1"/>
</dbReference>
<evidence type="ECO:0000256" key="6">
    <source>
        <dbReference type="ARBA" id="ARBA00022737"/>
    </source>
</evidence>
<dbReference type="Gene3D" id="3.30.160.380">
    <property type="entry name" value="Dicer dimerisation domain"/>
    <property type="match status" value="1"/>
</dbReference>
<feature type="region of interest" description="Disordered" evidence="17">
    <location>
        <begin position="926"/>
        <end position="971"/>
    </location>
</feature>
<dbReference type="Pfam" id="PF20931">
    <property type="entry name" value="Dicer_platform"/>
    <property type="match status" value="1"/>
</dbReference>
<dbReference type="InterPro" id="IPR036389">
    <property type="entry name" value="RNase_III_sf"/>
</dbReference>
<name>A0AAU9XEM1_9CNID</name>
<dbReference type="InterPro" id="IPR011333">
    <property type="entry name" value="SKP1/BTB/POZ_sf"/>
</dbReference>
<evidence type="ECO:0000256" key="3">
    <source>
        <dbReference type="ARBA" id="ARBA00022441"/>
    </source>
</evidence>
<comment type="cofactor">
    <cofactor evidence="1">
        <name>Mn(2+)</name>
        <dbReference type="ChEBI" id="CHEBI:29035"/>
    </cofactor>
</comment>
<dbReference type="Pfam" id="PF20930">
    <property type="entry name" value="Dicer_PBD"/>
    <property type="match status" value="1"/>
</dbReference>
<dbReference type="InterPro" id="IPR000999">
    <property type="entry name" value="RNase_III_dom"/>
</dbReference>
<dbReference type="InterPro" id="IPR038248">
    <property type="entry name" value="Dicer_dimer_sf"/>
</dbReference>
<dbReference type="InterPro" id="IPR005034">
    <property type="entry name" value="Dicer_dimerisation"/>
</dbReference>
<dbReference type="PROSITE" id="PS51327">
    <property type="entry name" value="DICER_DSRBF"/>
    <property type="match status" value="1"/>
</dbReference>
<dbReference type="InterPro" id="IPR014720">
    <property type="entry name" value="dsRBD_dom"/>
</dbReference>
<dbReference type="Gene3D" id="3.30.160.20">
    <property type="match status" value="1"/>
</dbReference>
<evidence type="ECO:0000256" key="1">
    <source>
        <dbReference type="ARBA" id="ARBA00001936"/>
    </source>
</evidence>
<evidence type="ECO:0000256" key="7">
    <source>
        <dbReference type="ARBA" id="ARBA00022741"/>
    </source>
</evidence>
<dbReference type="EMBL" id="CALNXJ010000040">
    <property type="protein sequence ID" value="CAH3145324.1"/>
    <property type="molecule type" value="Genomic_DNA"/>
</dbReference>
<keyword evidence="24" id="KW-1185">Reference proteome</keyword>
<dbReference type="PROSITE" id="PS00517">
    <property type="entry name" value="RNASE_3_1"/>
    <property type="match status" value="1"/>
</dbReference>
<evidence type="ECO:0000313" key="23">
    <source>
        <dbReference type="EMBL" id="CAH3145324.1"/>
    </source>
</evidence>
<dbReference type="SMART" id="SM00949">
    <property type="entry name" value="PAZ"/>
    <property type="match status" value="1"/>
</dbReference>
<keyword evidence="11" id="KW-0067">ATP-binding</keyword>
<dbReference type="CDD" id="cd18186">
    <property type="entry name" value="BTB_POZ_ZBTB_KLHL-like"/>
    <property type="match status" value="1"/>
</dbReference>
<keyword evidence="6" id="KW-0677">Repeat</keyword>
<dbReference type="Pfam" id="PF02170">
    <property type="entry name" value="PAZ"/>
    <property type="match status" value="1"/>
</dbReference>
<dbReference type="GO" id="GO:0004525">
    <property type="term" value="F:ribonuclease III activity"/>
    <property type="evidence" value="ECO:0007669"/>
    <property type="project" value="InterPro"/>
</dbReference>
<dbReference type="InterPro" id="IPR003100">
    <property type="entry name" value="PAZ_dom"/>
</dbReference>
<dbReference type="GO" id="GO:0031054">
    <property type="term" value="P:pre-miRNA processing"/>
    <property type="evidence" value="ECO:0007669"/>
    <property type="project" value="InterPro"/>
</dbReference>
<keyword evidence="8" id="KW-0255">Endonuclease</keyword>
<feature type="domain" description="DRBM" evidence="19">
    <location>
        <begin position="2321"/>
        <end position="2358"/>
    </location>
</feature>
<feature type="region of interest" description="Disordered" evidence="17">
    <location>
        <begin position="1674"/>
        <end position="1695"/>
    </location>
</feature>
<dbReference type="Gene3D" id="3.40.50.300">
    <property type="entry name" value="P-loop containing nucleotide triphosphate hydrolases"/>
    <property type="match status" value="2"/>
</dbReference>
<dbReference type="GO" id="GO:0005524">
    <property type="term" value="F:ATP binding"/>
    <property type="evidence" value="ECO:0007669"/>
    <property type="project" value="UniProtKB-KW"/>
</dbReference>
<dbReference type="GO" id="GO:0004530">
    <property type="term" value="F:deoxyribonuclease I activity"/>
    <property type="evidence" value="ECO:0007669"/>
    <property type="project" value="TreeGrafter"/>
</dbReference>
<evidence type="ECO:0000259" key="20">
    <source>
        <dbReference type="PROSITE" id="PS50142"/>
    </source>
</evidence>
<dbReference type="Gene3D" id="2.120.10.80">
    <property type="entry name" value="Kelch-type beta propeller"/>
    <property type="match status" value="1"/>
</dbReference>
<evidence type="ECO:0000256" key="17">
    <source>
        <dbReference type="SAM" id="MobiDB-lite"/>
    </source>
</evidence>
<feature type="compositionally biased region" description="Basic and acidic residues" evidence="17">
    <location>
        <begin position="926"/>
        <end position="939"/>
    </location>
</feature>
<dbReference type="InterPro" id="IPR044441">
    <property type="entry name" value="DICER_DSRM"/>
</dbReference>
<keyword evidence="13 16" id="KW-0694">RNA-binding</keyword>
<proteinExistence type="predicted"/>
<dbReference type="Pfam" id="PF03368">
    <property type="entry name" value="Dicer_dimer"/>
    <property type="match status" value="1"/>
</dbReference>
<dbReference type="SUPFAM" id="SSF69065">
    <property type="entry name" value="RNase III domain-like"/>
    <property type="match status" value="2"/>
</dbReference>
<dbReference type="Pfam" id="PF20932">
    <property type="entry name" value="Dicer_dsRBD"/>
    <property type="match status" value="1"/>
</dbReference>
<comment type="cofactor">
    <cofactor evidence="2">
        <name>Mg(2+)</name>
        <dbReference type="ChEBI" id="CHEBI:18420"/>
    </cofactor>
</comment>
<feature type="domain" description="BTB" evidence="18">
    <location>
        <begin position="38"/>
        <end position="105"/>
    </location>
</feature>
<evidence type="ECO:0000256" key="8">
    <source>
        <dbReference type="ARBA" id="ARBA00022759"/>
    </source>
</evidence>
<dbReference type="CDD" id="cd00593">
    <property type="entry name" value="RIBOc"/>
    <property type="match status" value="2"/>
</dbReference>
<evidence type="ECO:0000259" key="18">
    <source>
        <dbReference type="PROSITE" id="PS50097"/>
    </source>
</evidence>
<evidence type="ECO:0000256" key="2">
    <source>
        <dbReference type="ARBA" id="ARBA00001946"/>
    </source>
</evidence>
<feature type="domain" description="RNase III" evidence="20">
    <location>
        <begin position="1817"/>
        <end position="2011"/>
    </location>
</feature>
<dbReference type="PROSITE" id="PS50137">
    <property type="entry name" value="DS_RBD"/>
    <property type="match status" value="1"/>
</dbReference>
<gene>
    <name evidence="23" type="ORF">PMEA_00022504</name>
</gene>
<dbReference type="Proteomes" id="UP001159428">
    <property type="component" value="Unassembled WGS sequence"/>
</dbReference>
<dbReference type="SUPFAM" id="SSF54695">
    <property type="entry name" value="POZ domain"/>
    <property type="match status" value="1"/>
</dbReference>
<dbReference type="GO" id="GO:0003723">
    <property type="term" value="F:RNA binding"/>
    <property type="evidence" value="ECO:0007669"/>
    <property type="project" value="UniProtKB-UniRule"/>
</dbReference>
<feature type="region of interest" description="Disordered" evidence="17">
    <location>
        <begin position="1953"/>
        <end position="1975"/>
    </location>
</feature>
<dbReference type="PROSITE" id="PS50142">
    <property type="entry name" value="RNASE_3_2"/>
    <property type="match status" value="2"/>
</dbReference>
<comment type="caution">
    <text evidence="23">The sequence shown here is derived from an EMBL/GenBank/DDBJ whole genome shotgun (WGS) entry which is preliminary data.</text>
</comment>
<dbReference type="SUPFAM" id="SSF101690">
    <property type="entry name" value="PAZ domain"/>
    <property type="match status" value="1"/>
</dbReference>
<dbReference type="InterPro" id="IPR048513">
    <property type="entry name" value="Dicer_PBD"/>
</dbReference>
<evidence type="ECO:0000256" key="11">
    <source>
        <dbReference type="ARBA" id="ARBA00022840"/>
    </source>
</evidence>
<feature type="compositionally biased region" description="Polar residues" evidence="17">
    <location>
        <begin position="1963"/>
        <end position="1975"/>
    </location>
</feature>
<evidence type="ECO:0000313" key="24">
    <source>
        <dbReference type="Proteomes" id="UP001159428"/>
    </source>
</evidence>
<dbReference type="Gene3D" id="1.25.40.420">
    <property type="match status" value="1"/>
</dbReference>
<dbReference type="SMART" id="SM00225">
    <property type="entry name" value="BTB"/>
    <property type="match status" value="1"/>
</dbReference>
<dbReference type="GO" id="GO:0030422">
    <property type="term" value="P:siRNA processing"/>
    <property type="evidence" value="ECO:0007669"/>
    <property type="project" value="InterPro"/>
</dbReference>
<evidence type="ECO:0000256" key="16">
    <source>
        <dbReference type="PROSITE-ProRule" id="PRU00657"/>
    </source>
</evidence>
<dbReference type="Gene3D" id="3.30.710.10">
    <property type="entry name" value="Potassium Channel Kv1.1, Chain A"/>
    <property type="match status" value="1"/>
</dbReference>
<feature type="domain" description="RNase III" evidence="20">
    <location>
        <begin position="2099"/>
        <end position="2268"/>
    </location>
</feature>
<keyword evidence="5" id="KW-0479">Metal-binding</keyword>
<dbReference type="Pfam" id="PF07707">
    <property type="entry name" value="BACK"/>
    <property type="match status" value="1"/>
</dbReference>
<dbReference type="SMART" id="SM00535">
    <property type="entry name" value="RIBOc"/>
    <property type="match status" value="2"/>
</dbReference>
<dbReference type="Pfam" id="PF01344">
    <property type="entry name" value="Kelch_1"/>
    <property type="match status" value="1"/>
</dbReference>
<sequence>MIKIDSNNAGSCRQCISLRPSNENLKSCIAKEALDQPFDVTLVAEDVEFKAHKQILSKASPFFEKLLNSEMKESKEGVIRLEMFTEAVMRNTLKFIYSGQVEIAADEAREIIAMADFLFLHDLKTLAEGVLAPKLELNISNCLSNYYFFERYQSEQLSSLSKKFVLKNFSTISKTDAFLNLSSKEIEMWISEDEIEINAEKDVFEIILAWINRDKRGRKKCFAELFSCVRLVYISRDFLCSNIVTDDLVKDNDCLGLVEEALQLIDAEDFDNPSILRPRRSLETSVLLCYGSKDIVCYFPQEHKWCTVGEMPSKYIRNGPVFSCHGKLYGTVLESVATNEQYWKHVSYNPYGDSWVQLPSIEETKYMRQIFIKDEDEIYALEAEPCTNRSKNFDDFCRLHARRLFCDEEKHSFSITKYNPDSNSWELIGRLNHLHSREDMCIVAHDDFVYFIGGIKWQLGNKCTLVSDVERYHLGNHQWDKIPNTHVVRDWTYGAAVGGKVFIAGGINAGEAIQPCEVYDPATNVWQFISNFKCFDFRPKDLRNLLSIDGNLYALLLSKNYITSSRNWCNEDMDEMKRAQEMSFLRPHHSVDLAERVLASEQDCAVCVSSIKSKAFIAFNVSQGFWRKSVKCGKIILLVDDEKATIVEPFLTGISEQSLLSAKAFFSKTAEEDEWNFIFSMYNIIVTTGKAFAWMLIARTMDLSSCSLIIFDECHLALKEENHFAVILKQMELSKLDSRPQIVGLSSQILRHQDCSKDMEIFLTSLEQIFHCKTFVSSDLLALNQYGEYTEMEICCFTSSHVQDQCISNLSDILQSALLFLKGYRIDQVTDTCVAFVRHVLTEGYRVLLLLGSWCTLYVAKIIVKEIEKLEKKSIDNEIVLILQFCRTQISLVISILEQEKLEISENDLTDLGTILLFRTSMHLKPEHQQKNDSEKTSDTDQSLCKEPNQSTESLVIGQNPSCERQDNPQATNHSKLQASYGTKTQCNDPLCVILVPSTIVAKALNSLLNKLSSTVFKYSFLRSACIYGNKAKQEMKESNFSEEVDDSVMVCVQDGSVNVLVATFEIEQELYAKRCSLLIRLGMPNTYKSYYSIKSKLKSAGGNLVVLVREEELPKTEEKYQTFQRIEKLLIDRCPNSRPPGSEIRKLFQESLVDVYQPFGEVGAEVDLLSSIALVNSYCSKFPSGGMGNPVPVCRIQEVWSDQEVKFVATLHLPRNSPVYQPTKGSVTLKKTDINEDEVRKARVKCEMLAALEACRLLHVRGELTDDLQPVFRLRAYNLTAQHEPCDFEVADGGVGMDGTIKRNRAYKKKFPTLLENNFPVCDEPCYVYALSMELTKPLNFERAVRSRSKMQSTSGSYSLGILSRKQLPKLPCMAIFDRAGEVTASVTECCPYPIVLTADQLSLLQRFTEYVFKEIARPKKESPATFISFDPTIASSGYYIALLKDVSSRRSLAGTSRNNHKEIAFDFIFSLESKLVSFKNPVYPGPPDITNAEIFRDAVVTASYNEKRSHYYVAEICYDLSPADPFPNTDVAGTFAEYFKIRYDVEVSLDQPMLDVDHTSSRLNFLLPRYQNFKGQHLAIPEKNSKRSKRSKVFMIPELCSIHPVPGYLWRQLSNLPALLYRMESLLVAEELRCRVARDLGIGAVDWPNDVPLPVVTIGEMMGEEILSEKYSSAGEKNSKRSSAVAEDNPSSPFSTDLPEVFMDLKISNQVELTEKSAAKSLAVELFHDATAYCLSMSSEKFLFENYCTEKECKPLFRPAPHQSPLTFSKEKEDIWPHKLSDFNVPLPTKPRAFDCDSILVDDRESEVSAISIWTDPLLSNFYRTCGPSSSLILRALTTTSAGDVFSLERLEALGDSFEKFAISSSVFFKHRLENEGVLSFLRGIKVSNRQQFYLARRRGLPSYMFTRMFNPLVNWLPPGFYLNDDSNAGNSGYEHLSLIPDTFSDEVDDEEDDESIFAETESSGYNADSQQGESTDVQLNSYLHVCCSDKSIADCTEALIGAFLLCFGSDGAFKFLEWLGMEIARQEKDENLVDNSSSDDFALDSVPKPTSTIKFHDVPHQAPETMVENMSSNDVTVPIPPIGGFSSEHGSTNDEFKDVEEALHYHFHDKSLLLQAFTHCSLPRDYNSVRNSYEQLEFLGDALLDFLVMRHLYTQHRHMSPGELTDLRSAVVNNYSFAVLAVKLGFPRHLRSLSPQLFGMVNTFVVKLKEKEMKHATTHEKNNEIYSSVFVMATEGREDSEQVEVPKALGDLFEAVAGAIYLDCGADLERVWEIYLPILKPSIDYYSDHPPMSAVRRLLEMMPGAAKFSPVERMVDGKFKCTLTVSGCGTFVATGRNFRIAKSTAAQKALRALQQMESETKT</sequence>
<evidence type="ECO:0000256" key="13">
    <source>
        <dbReference type="ARBA" id="ARBA00022884"/>
    </source>
</evidence>
<dbReference type="Pfam" id="PF00636">
    <property type="entry name" value="Ribonuclease_3"/>
    <property type="match status" value="2"/>
</dbReference>
<keyword evidence="10" id="KW-0347">Helicase</keyword>
<evidence type="ECO:0000259" key="22">
    <source>
        <dbReference type="PROSITE" id="PS51327"/>
    </source>
</evidence>
<evidence type="ECO:0000259" key="19">
    <source>
        <dbReference type="PROSITE" id="PS50137"/>
    </source>
</evidence>
<keyword evidence="15" id="KW-0464">Manganese</keyword>
<keyword evidence="4" id="KW-0540">Nuclease</keyword>
<dbReference type="SUPFAM" id="SSF54768">
    <property type="entry name" value="dsRNA-binding domain-like"/>
    <property type="match status" value="1"/>
</dbReference>
<evidence type="ECO:0000259" key="21">
    <source>
        <dbReference type="PROSITE" id="PS50821"/>
    </source>
</evidence>
<dbReference type="FunFam" id="1.25.40.420:FF:000001">
    <property type="entry name" value="Kelch-like family member 12"/>
    <property type="match status" value="1"/>
</dbReference>
<evidence type="ECO:0000256" key="12">
    <source>
        <dbReference type="ARBA" id="ARBA00022842"/>
    </source>
</evidence>
<dbReference type="Gene3D" id="1.10.1520.10">
    <property type="entry name" value="Ribonuclease III domain"/>
    <property type="match status" value="2"/>
</dbReference>
<protein>
    <submittedName>
        <fullName evidence="23">Uncharacterized protein</fullName>
    </submittedName>
</protein>
<dbReference type="PANTHER" id="PTHR14950:SF37">
    <property type="entry name" value="ENDORIBONUCLEASE DICER"/>
    <property type="match status" value="1"/>
</dbReference>
<dbReference type="GO" id="GO:0006309">
    <property type="term" value="P:apoptotic DNA fragmentation"/>
    <property type="evidence" value="ECO:0007669"/>
    <property type="project" value="TreeGrafter"/>
</dbReference>
<keyword evidence="12" id="KW-0460">Magnesium</keyword>
<dbReference type="InterPro" id="IPR006652">
    <property type="entry name" value="Kelch_1"/>
</dbReference>
<dbReference type="FunFam" id="1.10.1520.10:FF:000004">
    <property type="entry name" value="Endoribonuclease dicer-like 1"/>
    <property type="match status" value="1"/>
</dbReference>
<dbReference type="InterPro" id="IPR000210">
    <property type="entry name" value="BTB/POZ_dom"/>
</dbReference>